<dbReference type="PANTHER" id="PTHR22834">
    <property type="entry name" value="NUCLEAR FUSION PROTEIN FUS2"/>
    <property type="match status" value="1"/>
</dbReference>
<feature type="coiled-coil region" evidence="1">
    <location>
        <begin position="1336"/>
        <end position="1408"/>
    </location>
</feature>
<dbReference type="InterPro" id="IPR000219">
    <property type="entry name" value="DH_dom"/>
</dbReference>
<dbReference type="GO" id="GO:0032955">
    <property type="term" value="P:regulation of division septum assembly"/>
    <property type="evidence" value="ECO:0007669"/>
    <property type="project" value="TreeGrafter"/>
</dbReference>
<dbReference type="GO" id="GO:0031991">
    <property type="term" value="P:regulation of actomyosin contractile ring contraction"/>
    <property type="evidence" value="ECO:0007669"/>
    <property type="project" value="TreeGrafter"/>
</dbReference>
<dbReference type="EMBL" id="ML978751">
    <property type="protein sequence ID" value="KAF2083928.1"/>
    <property type="molecule type" value="Genomic_DNA"/>
</dbReference>
<evidence type="ECO:0000256" key="1">
    <source>
        <dbReference type="SAM" id="Coils"/>
    </source>
</evidence>
<dbReference type="InterPro" id="IPR057454">
    <property type="entry name" value="Bud3_C"/>
</dbReference>
<dbReference type="OrthoDB" id="4066896at2759"/>
<dbReference type="GO" id="GO:0005737">
    <property type="term" value="C:cytoplasm"/>
    <property type="evidence" value="ECO:0007669"/>
    <property type="project" value="TreeGrafter"/>
</dbReference>
<comment type="caution">
    <text evidence="4">The sequence shown here is derived from an EMBL/GenBank/DDBJ whole genome shotgun (WGS) entry which is preliminary data.</text>
</comment>
<feature type="compositionally biased region" description="Polar residues" evidence="2">
    <location>
        <begin position="1169"/>
        <end position="1188"/>
    </location>
</feature>
<feature type="compositionally biased region" description="Polar residues" evidence="2">
    <location>
        <begin position="1090"/>
        <end position="1107"/>
    </location>
</feature>
<dbReference type="PROSITE" id="PS50010">
    <property type="entry name" value="DH_2"/>
    <property type="match status" value="1"/>
</dbReference>
<feature type="compositionally biased region" description="Low complexity" evidence="2">
    <location>
        <begin position="1195"/>
        <end position="1204"/>
    </location>
</feature>
<dbReference type="Gene3D" id="1.20.900.10">
    <property type="entry name" value="Dbl homology (DH) domain"/>
    <property type="match status" value="1"/>
</dbReference>
<dbReference type="InterPro" id="IPR035899">
    <property type="entry name" value="DBL_dom_sf"/>
</dbReference>
<name>A0A9P4HNS2_9PEZI</name>
<keyword evidence="5" id="KW-1185">Reference proteome</keyword>
<keyword evidence="1" id="KW-0175">Coiled coil</keyword>
<dbReference type="Pfam" id="PF25351">
    <property type="entry name" value="PH_BUD3_C"/>
    <property type="match status" value="1"/>
</dbReference>
<dbReference type="SMART" id="SM00325">
    <property type="entry name" value="RhoGEF"/>
    <property type="match status" value="1"/>
</dbReference>
<dbReference type="Pfam" id="PF00621">
    <property type="entry name" value="RhoGEF"/>
    <property type="match status" value="1"/>
</dbReference>
<accession>A0A9P4HNS2</accession>
<feature type="compositionally biased region" description="Basic and acidic residues" evidence="2">
    <location>
        <begin position="1027"/>
        <end position="1042"/>
    </location>
</feature>
<evidence type="ECO:0000256" key="2">
    <source>
        <dbReference type="SAM" id="MobiDB-lite"/>
    </source>
</evidence>
<feature type="compositionally biased region" description="Polar residues" evidence="2">
    <location>
        <begin position="958"/>
        <end position="981"/>
    </location>
</feature>
<evidence type="ECO:0000313" key="4">
    <source>
        <dbReference type="EMBL" id="KAF2083928.1"/>
    </source>
</evidence>
<evidence type="ECO:0000313" key="5">
    <source>
        <dbReference type="Proteomes" id="UP000799776"/>
    </source>
</evidence>
<feature type="compositionally biased region" description="Basic and acidic residues" evidence="2">
    <location>
        <begin position="1109"/>
        <end position="1118"/>
    </location>
</feature>
<feature type="region of interest" description="Disordered" evidence="2">
    <location>
        <begin position="1256"/>
        <end position="1289"/>
    </location>
</feature>
<feature type="region of interest" description="Disordered" evidence="2">
    <location>
        <begin position="954"/>
        <end position="1218"/>
    </location>
</feature>
<dbReference type="Proteomes" id="UP000799776">
    <property type="component" value="Unassembled WGS sequence"/>
</dbReference>
<organism evidence="4 5">
    <name type="scientific">Saccharata proteae CBS 121410</name>
    <dbReference type="NCBI Taxonomy" id="1314787"/>
    <lineage>
        <taxon>Eukaryota</taxon>
        <taxon>Fungi</taxon>
        <taxon>Dikarya</taxon>
        <taxon>Ascomycota</taxon>
        <taxon>Pezizomycotina</taxon>
        <taxon>Dothideomycetes</taxon>
        <taxon>Dothideomycetes incertae sedis</taxon>
        <taxon>Botryosphaeriales</taxon>
        <taxon>Saccharataceae</taxon>
        <taxon>Saccharata</taxon>
    </lineage>
</organism>
<dbReference type="GO" id="GO:0005085">
    <property type="term" value="F:guanyl-nucleotide exchange factor activity"/>
    <property type="evidence" value="ECO:0007669"/>
    <property type="project" value="InterPro"/>
</dbReference>
<proteinExistence type="predicted"/>
<feature type="domain" description="DH" evidence="3">
    <location>
        <begin position="239"/>
        <end position="456"/>
    </location>
</feature>
<dbReference type="SUPFAM" id="SSF48065">
    <property type="entry name" value="DBL homology domain (DH-domain)"/>
    <property type="match status" value="1"/>
</dbReference>
<evidence type="ECO:0000259" key="3">
    <source>
        <dbReference type="PROSITE" id="PS50010"/>
    </source>
</evidence>
<dbReference type="PANTHER" id="PTHR22834:SF21">
    <property type="entry name" value="GUANYL NUCLEOTIDE EXCHANGE FACTOR, PUTATIVE (AFU_ORTHOLOGUE AFUA_5G11890)-RELATED"/>
    <property type="match status" value="1"/>
</dbReference>
<dbReference type="InterPro" id="IPR051492">
    <property type="entry name" value="Dynamin-Rho_GEF"/>
</dbReference>
<sequence>MVVVNPPPPDLALDLLTPYYASDELLSNARIIVFHGKANFNTNQDQAHVFSPAGLQSYPKLAVSPDAPAVEALPSVDQGDEICRALAVCLHKYFQELPSVVRSTWKLQVKDQAEMPAAPELFSAHHAAILAGRMVKVENGEEVLNDVIRSLAEQSLSWLDMDVVLPPGSLAGPQRHGRESIVSEDEDDDSANARYGIYAPLVKLFGEPAFLPTSKLKRAPSKPTGLNRSKQFLRQQKENLRREMCELLDTEENYVGKMYDLLHSVAEDFRAKARNKAPSSTSPSEEALKGLFPPSLDEILEANNGFLEAIRKTLEETENDAIQDIETASNAPYIVLRDEMAKSIDVTGTLAFANCMLEWFPQFADCYADYIQAHSQFGQYLRVFLKETGSSFSKRVQETGEQRLMSMLIEPVQRLPRYSLYIDNIIKQLPMRHPALKPLLKARDMISEICSRDSPANQQSTTVARLLQLVPSWPQSFRPRGRLVTAMDVIELPPPYRDDLEAKGASSGILLLFTDYLVLLLKSKNKTVSARGLTAEIDNPTIPDPSETNQTTFASQLIFLQYMKLSNVWFTEVGDGARIQMLHSGEAGQAAGTTHSVNATRVCMFHLAGAYEKKASRWLEETVKARVEGRFSEAEREDPKWEVRCSHGDLNIFSALFEANNGQQSERQGQSARVHVVIDPSKGTRVPDVGEDGIEIVASITPAGGDYYQIEVKGISGFLFRDRVVLADVLPALNKRVGNLLQLRSQIRNPALTATLRPTSRDDLGKTNVNIHWEDPCAKLNDALASYCLALHARKGNIVGRVIRNRASADETAVNELYNSLLEEPNNHELAAHASVDVLFSAFEKFVKVAWQNELGPVMPINILNKIQRQVESDSAYPGDFEEIVRKCTGELSVENQEALRASVRLLSDLLSGTSNDGDRGILTAAFAEILVSDGRPHDFIPLLDRFIEDQDTIFGRPTSSGSAAPSQDSMGSRYRGSNTGSLTSHHTSSLKKRFGFGSLRRENSKHESDEAGGKSSMWRTSNSTDTDQRLSPKRPTSRDRPTVLGAFPFEDSPSHSVRSFGGALGTIGEGHEVPKKKKRRSSLGDLRELQTNQAKDKTSTAWSPSTPRRIDHQRERTAGIFSTHSRTLPRPRTAHGPMKPPPPPSKDDEVTVTATMPRTLARTKRSDTISTPPTIFHTRTGSISNIPTLHRPTSSENSSSGPSLGAPFAPAPKTTRRLRLQSTQKLRERLQNEKRAIAEEEEKHKAVKAELDRIKAEQQQIAVSPSRASPSRPSPSRGYTEPQTPLRIQRLSTRRDSNLDSAHQSLQTQLDRSDARLGELHADHFRTQQLVDGSLTVTENRSREFERLLKEKEHEVEELYATANEELGRQIERLRGGEPVEELKRLLAEAKELLLVRERENNRLKRENVGLKSLLRDAEG</sequence>
<feature type="compositionally biased region" description="Low complexity" evidence="2">
    <location>
        <begin position="1265"/>
        <end position="1278"/>
    </location>
</feature>
<feature type="compositionally biased region" description="Basic and acidic residues" evidence="2">
    <location>
        <begin position="1000"/>
        <end position="1013"/>
    </location>
</feature>
<protein>
    <recommendedName>
        <fullName evidence="3">DH domain-containing protein</fullName>
    </recommendedName>
</protein>
<reference evidence="4" key="1">
    <citation type="journal article" date="2020" name="Stud. Mycol.">
        <title>101 Dothideomycetes genomes: a test case for predicting lifestyles and emergence of pathogens.</title>
        <authorList>
            <person name="Haridas S."/>
            <person name="Albert R."/>
            <person name="Binder M."/>
            <person name="Bloem J."/>
            <person name="Labutti K."/>
            <person name="Salamov A."/>
            <person name="Andreopoulos B."/>
            <person name="Baker S."/>
            <person name="Barry K."/>
            <person name="Bills G."/>
            <person name="Bluhm B."/>
            <person name="Cannon C."/>
            <person name="Castanera R."/>
            <person name="Culley D."/>
            <person name="Daum C."/>
            <person name="Ezra D."/>
            <person name="Gonzalez J."/>
            <person name="Henrissat B."/>
            <person name="Kuo A."/>
            <person name="Liang C."/>
            <person name="Lipzen A."/>
            <person name="Lutzoni F."/>
            <person name="Magnuson J."/>
            <person name="Mondo S."/>
            <person name="Nolan M."/>
            <person name="Ohm R."/>
            <person name="Pangilinan J."/>
            <person name="Park H.-J."/>
            <person name="Ramirez L."/>
            <person name="Alfaro M."/>
            <person name="Sun H."/>
            <person name="Tritt A."/>
            <person name="Yoshinaga Y."/>
            <person name="Zwiers L.-H."/>
            <person name="Turgeon B."/>
            <person name="Goodwin S."/>
            <person name="Spatafora J."/>
            <person name="Crous P."/>
            <person name="Grigoriev I."/>
        </authorList>
    </citation>
    <scope>NUCLEOTIDE SEQUENCE</scope>
    <source>
        <strain evidence="4">CBS 121410</strain>
    </source>
</reference>
<gene>
    <name evidence="4" type="ORF">K490DRAFT_50424</name>
</gene>